<dbReference type="InterPro" id="IPR035936">
    <property type="entry name" value="BB2672"/>
</dbReference>
<gene>
    <name evidence="1" type="ORF">F8O03_06890</name>
</gene>
<evidence type="ECO:0000313" key="2">
    <source>
        <dbReference type="Proteomes" id="UP000490386"/>
    </source>
</evidence>
<evidence type="ECO:0000313" key="1">
    <source>
        <dbReference type="EMBL" id="KAB1638131.1"/>
    </source>
</evidence>
<protein>
    <submittedName>
        <fullName evidence="1">Amino acid synthesis family protein</fullName>
    </submittedName>
</protein>
<dbReference type="RefSeq" id="WP_151423231.1">
    <property type="nucleotide sequence ID" value="NZ_WBJX01000002.1"/>
</dbReference>
<dbReference type="SUPFAM" id="SSF160519">
    <property type="entry name" value="BB2672-like"/>
    <property type="match status" value="1"/>
</dbReference>
<organism evidence="1 2">
    <name type="scientific">Pseudoclavibacter terrae</name>
    <dbReference type="NCBI Taxonomy" id="1530195"/>
    <lineage>
        <taxon>Bacteria</taxon>
        <taxon>Bacillati</taxon>
        <taxon>Actinomycetota</taxon>
        <taxon>Actinomycetes</taxon>
        <taxon>Micrococcales</taxon>
        <taxon>Microbacteriaceae</taxon>
        <taxon>Pseudoclavibacter</taxon>
    </lineage>
</organism>
<name>A0A7J5B2D3_9MICO</name>
<dbReference type="Proteomes" id="UP000490386">
    <property type="component" value="Unassembled WGS sequence"/>
</dbReference>
<accession>A0A7J5B2D3</accession>
<reference evidence="1 2" key="1">
    <citation type="submission" date="2019-09" db="EMBL/GenBank/DDBJ databases">
        <title>Phylogeny of genus Pseudoclavibacter and closely related genus.</title>
        <authorList>
            <person name="Li Y."/>
        </authorList>
    </citation>
    <scope>NUCLEOTIDE SEQUENCE [LARGE SCALE GENOMIC DNA]</scope>
    <source>
        <strain evidence="1 2">THG-MD12</strain>
    </source>
</reference>
<dbReference type="OrthoDB" id="4806613at2"/>
<sequence length="218" mass="22828">MTTTVTAAAPRGDAITDRALALGVRRIFTAYEDVISDGGVDAPTAIRQASAVAVVRNPWIGEGPLADLTEATAEVAPIVAKLLSDRLLAAIGGADRVEAFGKAAVVGLDGEIEHAGALIHTPYFGNLLREFLEGTSIICFSDTRADAGGDLRVPLWHKTAAATRSHYQSLDVHLADAPHRDEIAVIAVASSGPRPHPRIGDRTTDVPVTSDILKGIEA</sequence>
<dbReference type="InterPro" id="IPR009569">
    <property type="entry name" value="AA_synth_put"/>
</dbReference>
<proteinExistence type="predicted"/>
<dbReference type="AlphaFoldDB" id="A0A7J5B2D3"/>
<dbReference type="Pfam" id="PF06684">
    <property type="entry name" value="AA_synth"/>
    <property type="match status" value="1"/>
</dbReference>
<comment type="caution">
    <text evidence="1">The sequence shown here is derived from an EMBL/GenBank/DDBJ whole genome shotgun (WGS) entry which is preliminary data.</text>
</comment>
<keyword evidence="2" id="KW-1185">Reference proteome</keyword>
<dbReference type="Gene3D" id="3.30.1330.110">
    <property type="entry name" value="BB2672"/>
    <property type="match status" value="1"/>
</dbReference>
<dbReference type="EMBL" id="WBJX01000002">
    <property type="protein sequence ID" value="KAB1638131.1"/>
    <property type="molecule type" value="Genomic_DNA"/>
</dbReference>